<reference evidence="3" key="1">
    <citation type="journal article" date="2019" name="Database">
        <title>The radish genome database (RadishGD): an integrated information resource for radish genomics.</title>
        <authorList>
            <person name="Yu H.J."/>
            <person name="Baek S."/>
            <person name="Lee Y.J."/>
            <person name="Cho A."/>
            <person name="Mun J.H."/>
        </authorList>
    </citation>
    <scope>NUCLEOTIDE SEQUENCE [LARGE SCALE GENOMIC DNA]</scope>
    <source>
        <strain evidence="3">cv. WK10039</strain>
    </source>
</reference>
<feature type="domain" description="Reverse transcriptase zinc-binding" evidence="2">
    <location>
        <begin position="436"/>
        <end position="490"/>
    </location>
</feature>
<accession>A0A9W3BVN1</accession>
<proteinExistence type="predicted"/>
<dbReference type="PANTHER" id="PTHR33116:SF84">
    <property type="entry name" value="RNA-DIRECTED DNA POLYMERASE"/>
    <property type="match status" value="1"/>
</dbReference>
<dbReference type="Proteomes" id="UP000504610">
    <property type="component" value="Chromosome 6"/>
</dbReference>
<organism evidence="3 4">
    <name type="scientific">Raphanus sativus</name>
    <name type="common">Radish</name>
    <name type="synonym">Raphanus raphanistrum var. sativus</name>
    <dbReference type="NCBI Taxonomy" id="3726"/>
    <lineage>
        <taxon>Eukaryota</taxon>
        <taxon>Viridiplantae</taxon>
        <taxon>Streptophyta</taxon>
        <taxon>Embryophyta</taxon>
        <taxon>Tracheophyta</taxon>
        <taxon>Spermatophyta</taxon>
        <taxon>Magnoliopsida</taxon>
        <taxon>eudicotyledons</taxon>
        <taxon>Gunneridae</taxon>
        <taxon>Pentapetalae</taxon>
        <taxon>rosids</taxon>
        <taxon>malvids</taxon>
        <taxon>Brassicales</taxon>
        <taxon>Brassicaceae</taxon>
        <taxon>Brassiceae</taxon>
        <taxon>Raphanus</taxon>
    </lineage>
</organism>
<dbReference type="Pfam" id="PF13966">
    <property type="entry name" value="zf-RVT"/>
    <property type="match status" value="1"/>
</dbReference>
<dbReference type="OrthoDB" id="1938625at2759"/>
<keyword evidence="3" id="KW-1185">Reference proteome</keyword>
<dbReference type="RefSeq" id="XP_056843331.1">
    <property type="nucleotide sequence ID" value="XM_056987351.1"/>
</dbReference>
<dbReference type="InterPro" id="IPR026960">
    <property type="entry name" value="RVT-Znf"/>
</dbReference>
<evidence type="ECO:0000259" key="2">
    <source>
        <dbReference type="Pfam" id="PF13966"/>
    </source>
</evidence>
<dbReference type="AlphaFoldDB" id="A0A9W3BVN1"/>
<dbReference type="KEGG" id="rsz:108808454"/>
<dbReference type="InterPro" id="IPR000477">
    <property type="entry name" value="RT_dom"/>
</dbReference>
<name>A0A9W3BVN1_RAPSA</name>
<evidence type="ECO:0000259" key="1">
    <source>
        <dbReference type="Pfam" id="PF00078"/>
    </source>
</evidence>
<dbReference type="Pfam" id="PF00078">
    <property type="entry name" value="RVT_1"/>
    <property type="match status" value="1"/>
</dbReference>
<feature type="domain" description="Reverse transcriptase" evidence="1">
    <location>
        <begin position="108"/>
        <end position="208"/>
    </location>
</feature>
<evidence type="ECO:0000313" key="4">
    <source>
        <dbReference type="RefSeq" id="XP_056843331.1"/>
    </source>
</evidence>
<evidence type="ECO:0000313" key="3">
    <source>
        <dbReference type="Proteomes" id="UP000504610"/>
    </source>
</evidence>
<gene>
    <name evidence="4" type="primary">LOC108808454</name>
</gene>
<dbReference type="PANTHER" id="PTHR33116">
    <property type="entry name" value="REVERSE TRANSCRIPTASE ZINC-BINDING DOMAIN-CONTAINING PROTEIN-RELATED-RELATED"/>
    <property type="match status" value="1"/>
</dbReference>
<dbReference type="GeneID" id="108808454"/>
<reference evidence="4" key="2">
    <citation type="submission" date="2025-08" db="UniProtKB">
        <authorList>
            <consortium name="RefSeq"/>
        </authorList>
    </citation>
    <scope>IDENTIFICATION</scope>
    <source>
        <tissue evidence="4">Leaf</tissue>
    </source>
</reference>
<sequence>MIREIRRVDGSVVNTHSEIKQEAVNFFSAFLNRVPGNLQSINMEEMQSLLGFRCSEEESRMLEEEVSGEEIRKVVFAMPNNKSPGPDGYSIEFFKTTWPVVAHDFTIAVQSVLSLVVSELMANRLKKLLPQIIAENQSAFVKGRLLMENVLLASELVKDYHRESISPRCVMKIDISKAFDSVNWEFVLKILEALGFSAKFIHLIGLCIMTPSFSVQVNGDLSDDLMVFVEGSKQSIQGALSVFDEFEGPMLKSSNAKVAWKDICCKKNERGLGIRNLREVNKVYGLKLIWRMLSGSSLWGEWIKANLLKGKSFWEVNLKMQNGSWMWHKMLKLRSVAKLFYKVEVGNGRSSSFGFDHWSEKGVLSDLLGDRGITDMGLCKNATVEEAVLQVRRRRRHRSIVLNEIEEEINFIKNNFNSEKEDTSLWRRDSGYKKDFSTQETWNQLRDKKTLCEWALEVWFSQATPKYAFMAWLAVLNRMSTMDRVVKWSQAQVWEFIAKGLLCNSYTTVWSEIIAIISDKTREKKNLLCIRYAFQAVLYALWRERNKLKHGEKGMSLDVLRRVIEKGIHNRISLIRKSGTKGMEELMIYWFNTR</sequence>
<protein>
    <submittedName>
        <fullName evidence="4">Uncharacterized protein LOC108808454</fullName>
    </submittedName>
</protein>